<dbReference type="GO" id="GO:0003964">
    <property type="term" value="F:RNA-directed DNA polymerase activity"/>
    <property type="evidence" value="ECO:0007669"/>
    <property type="project" value="UniProtKB-KW"/>
</dbReference>
<gene>
    <name evidence="9" type="ORF">M9458_052132</name>
</gene>
<keyword evidence="6" id="KW-0695">RNA-directed DNA polymerase</keyword>
<keyword evidence="1" id="KW-0808">Transferase</keyword>
<dbReference type="Proteomes" id="UP001529510">
    <property type="component" value="Unassembled WGS sequence"/>
</dbReference>
<keyword evidence="10" id="KW-1185">Reference proteome</keyword>
<dbReference type="FunFam" id="3.10.20.370:FF:000001">
    <property type="entry name" value="Retrovirus-related Pol polyprotein from transposon 17.6-like protein"/>
    <property type="match status" value="1"/>
</dbReference>
<dbReference type="Pfam" id="PF17917">
    <property type="entry name" value="RT_RNaseH"/>
    <property type="match status" value="1"/>
</dbReference>
<comment type="caution">
    <text evidence="9">The sequence shown here is derived from an EMBL/GenBank/DDBJ whole genome shotgun (WGS) entry which is preliminary data.</text>
</comment>
<dbReference type="AlphaFoldDB" id="A0ABD0MTR3"/>
<evidence type="ECO:0000313" key="9">
    <source>
        <dbReference type="EMBL" id="KAL0152409.1"/>
    </source>
</evidence>
<reference evidence="9 10" key="1">
    <citation type="submission" date="2024-05" db="EMBL/GenBank/DDBJ databases">
        <title>Genome sequencing and assembly of Indian major carp, Cirrhinus mrigala (Hamilton, 1822).</title>
        <authorList>
            <person name="Mohindra V."/>
            <person name="Chowdhury L.M."/>
            <person name="Lal K."/>
            <person name="Jena J.K."/>
        </authorList>
    </citation>
    <scope>NUCLEOTIDE SEQUENCE [LARGE SCALE GENOMIC DNA]</scope>
    <source>
        <strain evidence="9">CM1030</strain>
        <tissue evidence="9">Blood</tissue>
    </source>
</reference>
<dbReference type="CDD" id="cd09274">
    <property type="entry name" value="RNase_HI_RT_Ty3"/>
    <property type="match status" value="1"/>
</dbReference>
<organism evidence="9 10">
    <name type="scientific">Cirrhinus mrigala</name>
    <name type="common">Mrigala</name>
    <dbReference type="NCBI Taxonomy" id="683832"/>
    <lineage>
        <taxon>Eukaryota</taxon>
        <taxon>Metazoa</taxon>
        <taxon>Chordata</taxon>
        <taxon>Craniata</taxon>
        <taxon>Vertebrata</taxon>
        <taxon>Euteleostomi</taxon>
        <taxon>Actinopterygii</taxon>
        <taxon>Neopterygii</taxon>
        <taxon>Teleostei</taxon>
        <taxon>Ostariophysi</taxon>
        <taxon>Cypriniformes</taxon>
        <taxon>Cyprinidae</taxon>
        <taxon>Labeoninae</taxon>
        <taxon>Labeonini</taxon>
        <taxon>Cirrhinus</taxon>
    </lineage>
</organism>
<feature type="compositionally biased region" description="Basic and acidic residues" evidence="7">
    <location>
        <begin position="219"/>
        <end position="242"/>
    </location>
</feature>
<keyword evidence="4" id="KW-0255">Endonuclease</keyword>
<accession>A0ABD0MTR3</accession>
<feature type="region of interest" description="Disordered" evidence="7">
    <location>
        <begin position="219"/>
        <end position="245"/>
    </location>
</feature>
<keyword evidence="2" id="KW-0548">Nucleotidyltransferase</keyword>
<dbReference type="SUPFAM" id="SSF56672">
    <property type="entry name" value="DNA/RNA polymerases"/>
    <property type="match status" value="1"/>
</dbReference>
<keyword evidence="3" id="KW-0540">Nuclease</keyword>
<evidence type="ECO:0000256" key="3">
    <source>
        <dbReference type="ARBA" id="ARBA00022722"/>
    </source>
</evidence>
<dbReference type="InterPro" id="IPR041373">
    <property type="entry name" value="RT_RNaseH"/>
</dbReference>
<dbReference type="Gene3D" id="3.10.20.370">
    <property type="match status" value="1"/>
</dbReference>
<dbReference type="GO" id="GO:0004519">
    <property type="term" value="F:endonuclease activity"/>
    <property type="evidence" value="ECO:0007669"/>
    <property type="project" value="UniProtKB-KW"/>
</dbReference>
<proteinExistence type="predicted"/>
<sequence length="437" mass="49031">MRGVTSCPSTHQRCPGNRRRPAAPIQRQTISHGCRSSRRRIRRHTASCPDKKRSPPDYTHQSRKRRSSPIMEDLLKCLSEVSIRQQQIMEHIASRKERVEEDLATLRLAAAARAPLPDPRVQAAQLLPKLTSHDDIELFLQMFETLVGREGWDRTQLSCSTHGNINRAALPVPRPPNLLASHSIGSLTGTPLPDRRAVGMRNPTTLSELVESIELAEVAHHRETGERAPSDARRRAPRDLDPGQRLPVQLTNQCLPKTALHDIKTALTTEPVLRAPDFNCPFLLQTDASDTGLCAVLSQVREGEEHPVMYISRKLTPAETRYATVEKEALAIKWAVLELRFYLLGRRFTLLTDHAPLQYMARAKNTNARVTRWFLALQDFHFSVEHRAGATNADGLSRLWAHSPPTPMFPILPNQTVFQVRGGGIAVLCNSSDRHGD</sequence>
<evidence type="ECO:0000256" key="5">
    <source>
        <dbReference type="ARBA" id="ARBA00022801"/>
    </source>
</evidence>
<protein>
    <recommendedName>
        <fullName evidence="8">Reverse transcriptase RNase H-like domain-containing protein</fullName>
    </recommendedName>
</protein>
<keyword evidence="5" id="KW-0378">Hydrolase</keyword>
<feature type="domain" description="Reverse transcriptase RNase H-like" evidence="8">
    <location>
        <begin position="277"/>
        <end position="380"/>
    </location>
</feature>
<evidence type="ECO:0000259" key="8">
    <source>
        <dbReference type="Pfam" id="PF17917"/>
    </source>
</evidence>
<name>A0ABD0MTR3_CIRMR</name>
<evidence type="ECO:0000256" key="2">
    <source>
        <dbReference type="ARBA" id="ARBA00022695"/>
    </source>
</evidence>
<dbReference type="GO" id="GO:0016787">
    <property type="term" value="F:hydrolase activity"/>
    <property type="evidence" value="ECO:0007669"/>
    <property type="project" value="UniProtKB-KW"/>
</dbReference>
<evidence type="ECO:0000256" key="7">
    <source>
        <dbReference type="SAM" id="MobiDB-lite"/>
    </source>
</evidence>
<feature type="compositionally biased region" description="Polar residues" evidence="7">
    <location>
        <begin position="1"/>
        <end position="12"/>
    </location>
</feature>
<evidence type="ECO:0000313" key="10">
    <source>
        <dbReference type="Proteomes" id="UP001529510"/>
    </source>
</evidence>
<evidence type="ECO:0000256" key="1">
    <source>
        <dbReference type="ARBA" id="ARBA00022679"/>
    </source>
</evidence>
<dbReference type="PANTHER" id="PTHR34072">
    <property type="entry name" value="ENZYMATIC POLYPROTEIN-RELATED"/>
    <property type="match status" value="1"/>
</dbReference>
<feature type="compositionally biased region" description="Basic residues" evidence="7">
    <location>
        <begin position="35"/>
        <end position="45"/>
    </location>
</feature>
<evidence type="ECO:0000256" key="4">
    <source>
        <dbReference type="ARBA" id="ARBA00022759"/>
    </source>
</evidence>
<dbReference type="InterPro" id="IPR043502">
    <property type="entry name" value="DNA/RNA_pol_sf"/>
</dbReference>
<dbReference type="PANTHER" id="PTHR34072:SF52">
    <property type="entry name" value="RIBONUCLEASE H"/>
    <property type="match status" value="1"/>
</dbReference>
<feature type="region of interest" description="Disordered" evidence="7">
    <location>
        <begin position="1"/>
        <end position="69"/>
    </location>
</feature>
<evidence type="ECO:0000256" key="6">
    <source>
        <dbReference type="ARBA" id="ARBA00022918"/>
    </source>
</evidence>
<dbReference type="EMBL" id="JAMKFB020000189">
    <property type="protein sequence ID" value="KAL0152409.1"/>
    <property type="molecule type" value="Genomic_DNA"/>
</dbReference>